<dbReference type="OrthoDB" id="10042665at2759"/>
<protein>
    <recommendedName>
        <fullName evidence="2">DUF7025 domain-containing protein</fullName>
    </recommendedName>
</protein>
<reference evidence="3 4" key="1">
    <citation type="submission" date="2016-03" db="EMBL/GenBank/DDBJ databases">
        <authorList>
            <person name="Ploux O."/>
        </authorList>
    </citation>
    <scope>NUCLEOTIDE SEQUENCE [LARGE SCALE GENOMIC DNA]</scope>
    <source>
        <strain evidence="3 4">UAMH 11012</strain>
    </source>
</reference>
<evidence type="ECO:0000256" key="1">
    <source>
        <dbReference type="SAM" id="MobiDB-lite"/>
    </source>
</evidence>
<feature type="compositionally biased region" description="Polar residues" evidence="1">
    <location>
        <begin position="332"/>
        <end position="349"/>
    </location>
</feature>
<feature type="region of interest" description="Disordered" evidence="1">
    <location>
        <begin position="1"/>
        <end position="51"/>
    </location>
</feature>
<evidence type="ECO:0000259" key="2">
    <source>
        <dbReference type="Pfam" id="PF22942"/>
    </source>
</evidence>
<feature type="compositionally biased region" description="Basic and acidic residues" evidence="1">
    <location>
        <begin position="127"/>
        <end position="137"/>
    </location>
</feature>
<feature type="region of interest" description="Disordered" evidence="1">
    <location>
        <begin position="127"/>
        <end position="186"/>
    </location>
</feature>
<feature type="compositionally biased region" description="Basic and acidic residues" evidence="1">
    <location>
        <begin position="1"/>
        <end position="10"/>
    </location>
</feature>
<evidence type="ECO:0000313" key="3">
    <source>
        <dbReference type="EMBL" id="CZR52987.1"/>
    </source>
</evidence>
<keyword evidence="4" id="KW-1185">Reference proteome</keyword>
<dbReference type="PANTHER" id="PTHR46411">
    <property type="entry name" value="FAMILY ATPASE, PUTATIVE-RELATED"/>
    <property type="match status" value="1"/>
</dbReference>
<feature type="compositionally biased region" description="Polar residues" evidence="1">
    <location>
        <begin position="11"/>
        <end position="21"/>
    </location>
</feature>
<proteinExistence type="predicted"/>
<dbReference type="Pfam" id="PF22942">
    <property type="entry name" value="DUF7025"/>
    <property type="match status" value="1"/>
</dbReference>
<dbReference type="InterPro" id="IPR054289">
    <property type="entry name" value="DUF7025"/>
</dbReference>
<feature type="compositionally biased region" description="Polar residues" evidence="1">
    <location>
        <begin position="145"/>
        <end position="163"/>
    </location>
</feature>
<evidence type="ECO:0000313" key="4">
    <source>
        <dbReference type="Proteomes" id="UP000184330"/>
    </source>
</evidence>
<feature type="compositionally biased region" description="Acidic residues" evidence="1">
    <location>
        <begin position="174"/>
        <end position="183"/>
    </location>
</feature>
<feature type="region of interest" description="Disordered" evidence="1">
    <location>
        <begin position="328"/>
        <end position="349"/>
    </location>
</feature>
<gene>
    <name evidence="3" type="ORF">PAC_02865</name>
</gene>
<feature type="compositionally biased region" description="Polar residues" evidence="1">
    <location>
        <begin position="33"/>
        <end position="42"/>
    </location>
</feature>
<dbReference type="AlphaFoldDB" id="A0A1L7WJP1"/>
<name>A0A1L7WJP1_9HELO</name>
<accession>A0A1L7WJP1</accession>
<feature type="domain" description="DUF7025" evidence="2">
    <location>
        <begin position="431"/>
        <end position="529"/>
    </location>
</feature>
<dbReference type="PANTHER" id="PTHR46411:SF2">
    <property type="entry name" value="AAA+ ATPASE DOMAIN-CONTAINING PROTEIN"/>
    <property type="match status" value="1"/>
</dbReference>
<dbReference type="EMBL" id="FJOG01000003">
    <property type="protein sequence ID" value="CZR52987.1"/>
    <property type="molecule type" value="Genomic_DNA"/>
</dbReference>
<dbReference type="Proteomes" id="UP000184330">
    <property type="component" value="Unassembled WGS sequence"/>
</dbReference>
<sequence length="733" mass="83475">MSPDQLDRLKSQATSRPSQAHNDILGQMCPSRETPSLMQGSPRTEPDFQRDQTTIRSLGRATATETLHEADLERSMPQEGNTIVQNKEQRFMVLVSQLINEFGPSSPTNPLQESLVSMQPQIAQVEREIQSHSRQDYTDLDWTDRQTSSTLQLEKKSTLSSGSDDYGDYPLAPEENETSESEGDGNNLAMIPVRTVVDEVFRDCSSKQKAIVAKLCKAIESLEERIKSVEEDTSILHGPKPELPPKVVYFHRVDCECGHDDRFTNLKRDVRRSVFLDPPYRVVTDKRWHLQGRSNAPDQEIFLDQNPDVVLVVYKDYRCKDDSVFHTRPGVLQQTSPSQRKNPSPLSESMMINSSTLAEALSWASNMKEAPRLPGDRNALRIEMKAPYHQLYYNQPPLRQQLTRMDEHHQKQLAIAVDYIEQSFETGQREAKDLFSQGLVSLGTLPYLFVPHSNVVRKFRGETVACRTMSWLEKFPEAKPKEVGRLRCISLVFDRSFHRLRTTFIIEWPGSLREVVPIQNLSVYPLEYADPDLEDTLFRRAEKFWMCRQRIYVNYMNAESLGDAIERSARYMIDVPIHKFMAASLYAPNSEDEVVDTDHTVLSRNDLLLMPPEIFGFSMQSKKWIPLNVAWISPVIWNMGAFDSLVVDYDTKELVQALVTNQVAKEKGTDLVDGKGNGLVILLHGYWQNTYGSVAELAQKPLYRVTCGDIGTNADAIEKASLSNLPLVRNQNV</sequence>
<organism evidence="3 4">
    <name type="scientific">Phialocephala subalpina</name>
    <dbReference type="NCBI Taxonomy" id="576137"/>
    <lineage>
        <taxon>Eukaryota</taxon>
        <taxon>Fungi</taxon>
        <taxon>Dikarya</taxon>
        <taxon>Ascomycota</taxon>
        <taxon>Pezizomycotina</taxon>
        <taxon>Leotiomycetes</taxon>
        <taxon>Helotiales</taxon>
        <taxon>Mollisiaceae</taxon>
        <taxon>Phialocephala</taxon>
        <taxon>Phialocephala fortinii species complex</taxon>
    </lineage>
</organism>